<dbReference type="EnsemblPlants" id="novel_model_2225_5bd9a17a.1.5bd9b136">
    <property type="protein sequence ID" value="cds.novel_model_2225_5bd9a17a.1.5bd9b136"/>
    <property type="gene ID" value="novel_gene_1184_5bd9a17a"/>
</dbReference>
<dbReference type="EMBL" id="UZAU01000073">
    <property type="status" value="NOT_ANNOTATED_CDS"/>
    <property type="molecule type" value="Genomic_DNA"/>
</dbReference>
<accession>A0A803QWE7</accession>
<dbReference type="Proteomes" id="UP000596661">
    <property type="component" value="Chromosome 1"/>
</dbReference>
<protein>
    <submittedName>
        <fullName evidence="1">Uncharacterized protein</fullName>
    </submittedName>
</protein>
<dbReference type="EnsemblPlants" id="novel_model_2223_5bd9a17a">
    <property type="protein sequence ID" value="cds.novel_model_2223_5bd9a17a"/>
    <property type="gene ID" value="novel_gene_1184_5bd9a17a"/>
</dbReference>
<reference evidence="1 2" key="1">
    <citation type="submission" date="2018-11" db="EMBL/GenBank/DDBJ databases">
        <authorList>
            <person name="Grassa J C."/>
        </authorList>
    </citation>
    <scope>NUCLEOTIDE SEQUENCE [LARGE SCALE GENOMIC DNA]</scope>
</reference>
<accession>A0A803QWE5</accession>
<dbReference type="Gramene" id="novel_model_2223_5bd9a17a">
    <property type="protein sequence ID" value="cds.novel_model_2223_5bd9a17a"/>
    <property type="gene ID" value="novel_gene_1184_5bd9a17a"/>
</dbReference>
<dbReference type="AlphaFoldDB" id="A0A803QWE8"/>
<evidence type="ECO:0000313" key="1">
    <source>
        <dbReference type="EnsemblPlants" id="cds.novel_model_2226_5bd9a17a.3.5bd9b136"/>
    </source>
</evidence>
<dbReference type="EnsemblPlants" id="novel_model_2226_5bd9a17a.3.5bd9b136">
    <property type="protein sequence ID" value="cds.novel_model_2226_5bd9a17a.3.5bd9b136"/>
    <property type="gene ID" value="novel_gene_1184_5bd9a17a"/>
</dbReference>
<name>A0A803QWE8_CANSA</name>
<accession>A0A803QWE6</accession>
<reference evidence="1" key="2">
    <citation type="submission" date="2021-03" db="UniProtKB">
        <authorList>
            <consortium name="EnsemblPlants"/>
        </authorList>
    </citation>
    <scope>IDENTIFICATION</scope>
</reference>
<proteinExistence type="predicted"/>
<dbReference type="EnsemblPlants" id="novel_model_2224_5bd9a17a.2.5bd9b136">
    <property type="protein sequence ID" value="cds.novel_model_2224_5bd9a17a.2.5bd9b136"/>
    <property type="gene ID" value="novel_gene_1184_5bd9a17a"/>
</dbReference>
<dbReference type="Gramene" id="novel_model_2226_5bd9a17a.3.5bd9b136">
    <property type="protein sequence ID" value="cds.novel_model_2226_5bd9a17a.3.5bd9b136"/>
    <property type="gene ID" value="novel_gene_1184_5bd9a17a"/>
</dbReference>
<evidence type="ECO:0000313" key="2">
    <source>
        <dbReference type="Proteomes" id="UP000596661"/>
    </source>
</evidence>
<sequence>MVQTNPLYQSNQQLFLGFLTTTIAVHAGPTTVDGIPMPRPNALKDLVLILEAKEMNMKTKMKKEKITRKDATTEGRGGGGLIMSRWRWRKVLEF</sequence>
<dbReference type="Gramene" id="novel_model_2225_5bd9a17a.1.5bd9b136">
    <property type="protein sequence ID" value="cds.novel_model_2225_5bd9a17a.1.5bd9b136"/>
    <property type="gene ID" value="novel_gene_1184_5bd9a17a"/>
</dbReference>
<accession>A0A803QWE8</accession>
<dbReference type="Gramene" id="novel_model_2224_5bd9a17a.2.5bd9b136">
    <property type="protein sequence ID" value="cds.novel_model_2224_5bd9a17a.2.5bd9b136"/>
    <property type="gene ID" value="novel_gene_1184_5bd9a17a"/>
</dbReference>
<keyword evidence="2" id="KW-1185">Reference proteome</keyword>
<organism evidence="1 2">
    <name type="scientific">Cannabis sativa</name>
    <name type="common">Hemp</name>
    <name type="synonym">Marijuana</name>
    <dbReference type="NCBI Taxonomy" id="3483"/>
    <lineage>
        <taxon>Eukaryota</taxon>
        <taxon>Viridiplantae</taxon>
        <taxon>Streptophyta</taxon>
        <taxon>Embryophyta</taxon>
        <taxon>Tracheophyta</taxon>
        <taxon>Spermatophyta</taxon>
        <taxon>Magnoliopsida</taxon>
        <taxon>eudicotyledons</taxon>
        <taxon>Gunneridae</taxon>
        <taxon>Pentapetalae</taxon>
        <taxon>rosids</taxon>
        <taxon>fabids</taxon>
        <taxon>Rosales</taxon>
        <taxon>Cannabaceae</taxon>
        <taxon>Cannabis</taxon>
    </lineage>
</organism>